<accession>A0A5D2DZU2</accession>
<reference evidence="1 2" key="1">
    <citation type="submission" date="2019-06" db="EMBL/GenBank/DDBJ databases">
        <title>WGS assembly of Gossypium darwinii.</title>
        <authorList>
            <person name="Chen Z.J."/>
            <person name="Sreedasyam A."/>
            <person name="Ando A."/>
            <person name="Song Q."/>
            <person name="De L."/>
            <person name="Hulse-Kemp A."/>
            <person name="Ding M."/>
            <person name="Ye W."/>
            <person name="Kirkbride R."/>
            <person name="Jenkins J."/>
            <person name="Plott C."/>
            <person name="Lovell J."/>
            <person name="Lin Y.-M."/>
            <person name="Vaughn R."/>
            <person name="Liu B."/>
            <person name="Li W."/>
            <person name="Simpson S."/>
            <person name="Scheffler B."/>
            <person name="Saski C."/>
            <person name="Grover C."/>
            <person name="Hu G."/>
            <person name="Conover J."/>
            <person name="Carlson J."/>
            <person name="Shu S."/>
            <person name="Boston L."/>
            <person name="Williams M."/>
            <person name="Peterson D."/>
            <person name="Mcgee K."/>
            <person name="Jones D."/>
            <person name="Wendel J."/>
            <person name="Stelly D."/>
            <person name="Grimwood J."/>
            <person name="Schmutz J."/>
        </authorList>
    </citation>
    <scope>NUCLEOTIDE SEQUENCE [LARGE SCALE GENOMIC DNA]</scope>
    <source>
        <strain evidence="1">1808015.09</strain>
    </source>
</reference>
<evidence type="ECO:0000313" key="1">
    <source>
        <dbReference type="EMBL" id="TYG86626.1"/>
    </source>
</evidence>
<sequence length="112" mass="13373">MAPNRRGMGDEQLKQKILCLKRNMAKLSMDQQRIREEQTSVRLRFPIIKQQCEELREGINLISKKATITQFRIALMFRIIRERKEGNFSQADKLTHFLRFIVQHPYIAQLIM</sequence>
<dbReference type="Proteomes" id="UP000323506">
    <property type="component" value="Chromosome A13"/>
</dbReference>
<protein>
    <submittedName>
        <fullName evidence="1">Uncharacterized protein</fullName>
    </submittedName>
</protein>
<proteinExistence type="predicted"/>
<dbReference type="PANTHER" id="PTHR48248">
    <property type="entry name" value="UVR DOMAIN-CONTAINING PROTEIN"/>
    <property type="match status" value="1"/>
</dbReference>
<gene>
    <name evidence="1" type="ORF">ES288_A13G148700v1</name>
</gene>
<dbReference type="PANTHER" id="PTHR48248:SF5">
    <property type="entry name" value="UVR DOMAIN-CONTAINING PROTEIN"/>
    <property type="match status" value="1"/>
</dbReference>
<keyword evidence="2" id="KW-1185">Reference proteome</keyword>
<name>A0A5D2DZU2_GOSDA</name>
<organism evidence="1 2">
    <name type="scientific">Gossypium darwinii</name>
    <name type="common">Darwin's cotton</name>
    <name type="synonym">Gossypium barbadense var. darwinii</name>
    <dbReference type="NCBI Taxonomy" id="34276"/>
    <lineage>
        <taxon>Eukaryota</taxon>
        <taxon>Viridiplantae</taxon>
        <taxon>Streptophyta</taxon>
        <taxon>Embryophyta</taxon>
        <taxon>Tracheophyta</taxon>
        <taxon>Spermatophyta</taxon>
        <taxon>Magnoliopsida</taxon>
        <taxon>eudicotyledons</taxon>
        <taxon>Gunneridae</taxon>
        <taxon>Pentapetalae</taxon>
        <taxon>rosids</taxon>
        <taxon>malvids</taxon>
        <taxon>Malvales</taxon>
        <taxon>Malvaceae</taxon>
        <taxon>Malvoideae</taxon>
        <taxon>Gossypium</taxon>
    </lineage>
</organism>
<dbReference type="AlphaFoldDB" id="A0A5D2DZU2"/>
<evidence type="ECO:0000313" key="2">
    <source>
        <dbReference type="Proteomes" id="UP000323506"/>
    </source>
</evidence>
<dbReference type="EMBL" id="CM017700">
    <property type="protein sequence ID" value="TYG86626.1"/>
    <property type="molecule type" value="Genomic_DNA"/>
</dbReference>